<accession>E1RC00</accession>
<dbReference type="RefSeq" id="WP_013253344.1">
    <property type="nucleotide sequence ID" value="NC_014364.1"/>
</dbReference>
<dbReference type="GO" id="GO:0016853">
    <property type="term" value="F:isomerase activity"/>
    <property type="evidence" value="ECO:0007669"/>
    <property type="project" value="UniProtKB-KW"/>
</dbReference>
<reference evidence="3 4" key="1">
    <citation type="journal article" date="2010" name="Stand. Genomic Sci.">
        <title>Complete genome sequence of Spirochaeta smaragdinae type strain (SEBR 4228).</title>
        <authorList>
            <person name="Mavromatis K."/>
            <person name="Yasawong M."/>
            <person name="Chertkov O."/>
            <person name="Lapidus A."/>
            <person name="Lucas S."/>
            <person name="Nolan M."/>
            <person name="Del Rio T.G."/>
            <person name="Tice H."/>
            <person name="Cheng J.F."/>
            <person name="Pitluck S."/>
            <person name="Liolios K."/>
            <person name="Ivanova N."/>
            <person name="Tapia R."/>
            <person name="Han C."/>
            <person name="Bruce D."/>
            <person name="Goodwin L."/>
            <person name="Pati A."/>
            <person name="Chen A."/>
            <person name="Palaniappan K."/>
            <person name="Land M."/>
            <person name="Hauser L."/>
            <person name="Chang Y.J."/>
            <person name="Jeffries C.D."/>
            <person name="Detter J.C."/>
            <person name="Rohde M."/>
            <person name="Brambilla E."/>
            <person name="Spring S."/>
            <person name="Goker M."/>
            <person name="Sikorski J."/>
            <person name="Woyke T."/>
            <person name="Bristow J."/>
            <person name="Eisen J.A."/>
            <person name="Markowitz V."/>
            <person name="Hugenholtz P."/>
            <person name="Klenk H.P."/>
            <person name="Kyrpides N.C."/>
        </authorList>
    </citation>
    <scope>NUCLEOTIDE SEQUENCE [LARGE SCALE GENOMIC DNA]</scope>
    <source>
        <strain evidence="4">DSM 11293 / JCM 15392 / SEBR 4228</strain>
    </source>
</reference>
<dbReference type="InterPro" id="IPR036237">
    <property type="entry name" value="Xyl_isomerase-like_sf"/>
</dbReference>
<name>E1RC00_SEDSS</name>
<dbReference type="PANTHER" id="PTHR43489">
    <property type="entry name" value="ISOMERASE"/>
    <property type="match status" value="1"/>
</dbReference>
<proteinExistence type="predicted"/>
<dbReference type="InterPro" id="IPR013022">
    <property type="entry name" value="Xyl_isomerase-like_TIM-brl"/>
</dbReference>
<evidence type="ECO:0000313" key="3">
    <source>
        <dbReference type="EMBL" id="ADK79880.1"/>
    </source>
</evidence>
<dbReference type="PANTHER" id="PTHR43489:SF7">
    <property type="entry name" value="3-DEHYDRO-D-GULOSIDE 4-EPIMERASE-RELATED"/>
    <property type="match status" value="1"/>
</dbReference>
<dbReference type="SUPFAM" id="SSF51658">
    <property type="entry name" value="Xylose isomerase-like"/>
    <property type="match status" value="1"/>
</dbReference>
<dbReference type="Proteomes" id="UP000002318">
    <property type="component" value="Chromosome"/>
</dbReference>
<sequence length="274" mass="30530">MCDWSYSLSSADSAPDSAPILLRGGICSNLEVASMLGYQAIEIHTREDALLDYTRIAETASRYNVTISAVVTGRLNTQGDVSLIDDRPYVTQSALAGMRSYIEMAAHLKTNLIIGWLKGRIPDGADRTLYLDRLARNLRLICKEAEEKGVKVFIEVINRYEVNIFTTAKETVEFLDAWDIPNCYVHLDTFHMNIEEEDPIDAIHVSGARLGYFHVADNTRFYPGSGTLDFTSYLSALKDINYAGFISVECLPVPDGKTAAKKALAYLKNIEKEI</sequence>
<feature type="domain" description="Xylose isomerase-like TIM barrel" evidence="2">
    <location>
        <begin position="31"/>
        <end position="269"/>
    </location>
</feature>
<organism evidence="3 4">
    <name type="scientific">Sediminispirochaeta smaragdinae (strain DSM 11293 / JCM 15392 / SEBR 4228)</name>
    <name type="common">Spirochaeta smaragdinae</name>
    <dbReference type="NCBI Taxonomy" id="573413"/>
    <lineage>
        <taxon>Bacteria</taxon>
        <taxon>Pseudomonadati</taxon>
        <taxon>Spirochaetota</taxon>
        <taxon>Spirochaetia</taxon>
        <taxon>Spirochaetales</taxon>
        <taxon>Spirochaetaceae</taxon>
        <taxon>Sediminispirochaeta</taxon>
    </lineage>
</organism>
<dbReference type="KEGG" id="ssm:Spirs_0745"/>
<evidence type="ECO:0000256" key="1">
    <source>
        <dbReference type="ARBA" id="ARBA00023235"/>
    </source>
</evidence>
<dbReference type="STRING" id="573413.Spirs_0745"/>
<gene>
    <name evidence="3" type="ordered locus">Spirs_0745</name>
</gene>
<dbReference type="OrthoDB" id="9814946at2"/>
<dbReference type="Pfam" id="PF01261">
    <property type="entry name" value="AP_endonuc_2"/>
    <property type="match status" value="1"/>
</dbReference>
<dbReference type="EMBL" id="CP002116">
    <property type="protein sequence ID" value="ADK79880.1"/>
    <property type="molecule type" value="Genomic_DNA"/>
</dbReference>
<keyword evidence="4" id="KW-1185">Reference proteome</keyword>
<dbReference type="HOGENOM" id="CLU_050006_8_1_12"/>
<evidence type="ECO:0000313" key="4">
    <source>
        <dbReference type="Proteomes" id="UP000002318"/>
    </source>
</evidence>
<dbReference type="AlphaFoldDB" id="E1RC00"/>
<dbReference type="eggNOG" id="COG1082">
    <property type="taxonomic scope" value="Bacteria"/>
</dbReference>
<keyword evidence="1 3" id="KW-0413">Isomerase</keyword>
<dbReference type="InterPro" id="IPR050417">
    <property type="entry name" value="Sugar_Epim/Isomerase"/>
</dbReference>
<protein>
    <submittedName>
        <fullName evidence="3">Xylose isomerase domain protein TIM barrel</fullName>
    </submittedName>
</protein>
<dbReference type="Gene3D" id="3.20.20.150">
    <property type="entry name" value="Divalent-metal-dependent TIM barrel enzymes"/>
    <property type="match status" value="1"/>
</dbReference>
<evidence type="ECO:0000259" key="2">
    <source>
        <dbReference type="Pfam" id="PF01261"/>
    </source>
</evidence>